<accession>A0AAD5RX64</accession>
<sequence>MESYSPEVVPPSISSSHVNSPNTLSNGGGSIIGGGPGSVGGAPSVISDHNSSANHTPVATDHAAGGVEQNGSSHTTPPATNSANSSSESRPVPPPTVPAACLNCRGKHLKCDGLNPCSRCKTSNSECVYVASRRGYKGPRRNTAANPNKRHASSSPPSTVSDSCPMLGGTPVATSLSTFNPAIVLPDTSPNSPFAGLNANAASNLQLYRNPFANGNGLDHGALSNPNIGNPIRIQSIGERCFDSFFHHFHACHPFVLPREYLLRLAKDGAVDHLIAAVRFVGSLYIDVGPSRSAFLEEAVRLAYAPTCPKDGYLAQTLLLLTIGLDGSCQQEKARQLLADAERTAVDIALNTRQFATVHGRGNAVLEECWRRTWWELYVVDGMIAGVHRATNFLLFDIPADVALPCEEHQYLSGNIPPPMTLEEFDDQLFSGEDRDFSSFAYRIAAARNMGRFMRLPTISFPNDENISRVENLLTNWRMHLPPTKRDDLNKNCQLDEMMFQAHFITHATSILLHQPHSQLDSSPVRSVTSCAPHPNIPSGDAFNTHTRHTITSACEISKMVTQAVPILSHTHFFTCVVTLSSIVHLSKWALYFIQDEEDLRQQIRLNIGALNKLSEVWKSAGTASKQVKGVAQDIYKAKKAQQINPAFWVGFTQEEVINSIAADEHIMDEFNLLAQ</sequence>
<protein>
    <recommendedName>
        <fullName evidence="4">Zn(2)-C6 fungal-type domain-containing protein</fullName>
    </recommendedName>
</protein>
<dbReference type="SUPFAM" id="SSF57701">
    <property type="entry name" value="Zn2/Cys6 DNA-binding domain"/>
    <property type="match status" value="1"/>
</dbReference>
<feature type="compositionally biased region" description="Polar residues" evidence="3">
    <location>
        <begin position="48"/>
        <end position="57"/>
    </location>
</feature>
<dbReference type="CDD" id="cd12148">
    <property type="entry name" value="fungal_TF_MHR"/>
    <property type="match status" value="1"/>
</dbReference>
<name>A0AAD5RX64_9PEZI</name>
<dbReference type="GO" id="GO:0006351">
    <property type="term" value="P:DNA-templated transcription"/>
    <property type="evidence" value="ECO:0007669"/>
    <property type="project" value="InterPro"/>
</dbReference>
<evidence type="ECO:0000313" key="5">
    <source>
        <dbReference type="EMBL" id="KAJ2906217.1"/>
    </source>
</evidence>
<dbReference type="CDD" id="cd00067">
    <property type="entry name" value="GAL4"/>
    <property type="match status" value="1"/>
</dbReference>
<dbReference type="PANTHER" id="PTHR47431">
    <property type="entry name" value="ZN(II)2CYS6 TRANSCRIPTION FACTOR (EUROFUNG)-RELATED"/>
    <property type="match status" value="1"/>
</dbReference>
<gene>
    <name evidence="5" type="ORF">MKZ38_002642</name>
</gene>
<dbReference type="Pfam" id="PF04082">
    <property type="entry name" value="Fungal_trans"/>
    <property type="match status" value="1"/>
</dbReference>
<organism evidence="5 6">
    <name type="scientific">Zalerion maritima</name>
    <dbReference type="NCBI Taxonomy" id="339359"/>
    <lineage>
        <taxon>Eukaryota</taxon>
        <taxon>Fungi</taxon>
        <taxon>Dikarya</taxon>
        <taxon>Ascomycota</taxon>
        <taxon>Pezizomycotina</taxon>
        <taxon>Sordariomycetes</taxon>
        <taxon>Lulworthiomycetidae</taxon>
        <taxon>Lulworthiales</taxon>
        <taxon>Lulworthiaceae</taxon>
        <taxon>Zalerion</taxon>
    </lineage>
</organism>
<keyword evidence="2" id="KW-0539">Nucleus</keyword>
<feature type="compositionally biased region" description="Low complexity" evidence="3">
    <location>
        <begin position="153"/>
        <end position="164"/>
    </location>
</feature>
<dbReference type="PROSITE" id="PS00463">
    <property type="entry name" value="ZN2_CY6_FUNGAL_1"/>
    <property type="match status" value="1"/>
</dbReference>
<dbReference type="AlphaFoldDB" id="A0AAD5RX64"/>
<evidence type="ECO:0000313" key="6">
    <source>
        <dbReference type="Proteomes" id="UP001201980"/>
    </source>
</evidence>
<dbReference type="InterPro" id="IPR007219">
    <property type="entry name" value="XnlR_reg_dom"/>
</dbReference>
<feature type="domain" description="Zn(2)-C6 fungal-type" evidence="4">
    <location>
        <begin position="100"/>
        <end position="129"/>
    </location>
</feature>
<feature type="compositionally biased region" description="Polar residues" evidence="3">
    <location>
        <begin position="69"/>
        <end position="89"/>
    </location>
</feature>
<reference evidence="5" key="1">
    <citation type="submission" date="2022-07" db="EMBL/GenBank/DDBJ databases">
        <title>Draft genome sequence of Zalerion maritima ATCC 34329, a (micro)plastics degrading marine fungus.</title>
        <authorList>
            <person name="Paco A."/>
            <person name="Goncalves M.F.M."/>
            <person name="Rocha-Santos T.A.P."/>
            <person name="Alves A."/>
        </authorList>
    </citation>
    <scope>NUCLEOTIDE SEQUENCE</scope>
    <source>
        <strain evidence="5">ATCC 34329</strain>
    </source>
</reference>
<evidence type="ECO:0000259" key="4">
    <source>
        <dbReference type="PROSITE" id="PS50048"/>
    </source>
</evidence>
<comment type="caution">
    <text evidence="5">The sequence shown here is derived from an EMBL/GenBank/DDBJ whole genome shotgun (WGS) entry which is preliminary data.</text>
</comment>
<dbReference type="GO" id="GO:0008270">
    <property type="term" value="F:zinc ion binding"/>
    <property type="evidence" value="ECO:0007669"/>
    <property type="project" value="InterPro"/>
</dbReference>
<keyword evidence="6" id="KW-1185">Reference proteome</keyword>
<feature type="region of interest" description="Disordered" evidence="3">
    <location>
        <begin position="137"/>
        <end position="164"/>
    </location>
</feature>
<evidence type="ECO:0000256" key="2">
    <source>
        <dbReference type="ARBA" id="ARBA00023242"/>
    </source>
</evidence>
<feature type="compositionally biased region" description="Gly residues" evidence="3">
    <location>
        <begin position="26"/>
        <end position="40"/>
    </location>
</feature>
<dbReference type="PANTHER" id="PTHR47431:SF1">
    <property type="entry name" value="ZN(II)2CYS6 TRANSCRIPTION FACTOR (EUROFUNG)"/>
    <property type="match status" value="1"/>
</dbReference>
<feature type="region of interest" description="Disordered" evidence="3">
    <location>
        <begin position="1"/>
        <end position="95"/>
    </location>
</feature>
<dbReference type="PROSITE" id="PS50048">
    <property type="entry name" value="ZN2_CY6_FUNGAL_2"/>
    <property type="match status" value="1"/>
</dbReference>
<dbReference type="EMBL" id="JAKWBI020000017">
    <property type="protein sequence ID" value="KAJ2906217.1"/>
    <property type="molecule type" value="Genomic_DNA"/>
</dbReference>
<dbReference type="Gene3D" id="4.10.240.10">
    <property type="entry name" value="Zn(2)-C6 fungal-type DNA-binding domain"/>
    <property type="match status" value="1"/>
</dbReference>
<feature type="compositionally biased region" description="Low complexity" evidence="3">
    <location>
        <begin position="1"/>
        <end position="21"/>
    </location>
</feature>
<proteinExistence type="predicted"/>
<evidence type="ECO:0000256" key="1">
    <source>
        <dbReference type="ARBA" id="ARBA00022723"/>
    </source>
</evidence>
<dbReference type="GO" id="GO:0000981">
    <property type="term" value="F:DNA-binding transcription factor activity, RNA polymerase II-specific"/>
    <property type="evidence" value="ECO:0007669"/>
    <property type="project" value="InterPro"/>
</dbReference>
<evidence type="ECO:0000256" key="3">
    <source>
        <dbReference type="SAM" id="MobiDB-lite"/>
    </source>
</evidence>
<dbReference type="Pfam" id="PF00172">
    <property type="entry name" value="Zn_clus"/>
    <property type="match status" value="1"/>
</dbReference>
<dbReference type="InterPro" id="IPR001138">
    <property type="entry name" value="Zn2Cys6_DnaBD"/>
</dbReference>
<dbReference type="SMART" id="SM00066">
    <property type="entry name" value="GAL4"/>
    <property type="match status" value="1"/>
</dbReference>
<dbReference type="Proteomes" id="UP001201980">
    <property type="component" value="Unassembled WGS sequence"/>
</dbReference>
<dbReference type="InterPro" id="IPR036864">
    <property type="entry name" value="Zn2-C6_fun-type_DNA-bd_sf"/>
</dbReference>
<keyword evidence="1" id="KW-0479">Metal-binding</keyword>
<dbReference type="GO" id="GO:0003677">
    <property type="term" value="F:DNA binding"/>
    <property type="evidence" value="ECO:0007669"/>
    <property type="project" value="InterPro"/>
</dbReference>